<dbReference type="PANTHER" id="PTHR11061:SF49">
    <property type="entry name" value="23S RRNA (URACIL(1939)-C(5))-METHYLTRANSFERASE RLMD"/>
    <property type="match status" value="1"/>
</dbReference>
<keyword evidence="1" id="KW-0479">Metal-binding</keyword>
<dbReference type="OrthoDB" id="9804590at2"/>
<dbReference type="CDD" id="cd02440">
    <property type="entry name" value="AdoMet_MTases"/>
    <property type="match status" value="1"/>
</dbReference>
<feature type="binding site" evidence="6">
    <location>
        <position position="285"/>
    </location>
    <ligand>
        <name>S-adenosyl-L-methionine</name>
        <dbReference type="ChEBI" id="CHEBI:59789"/>
    </ligand>
</feature>
<dbReference type="InterPro" id="IPR029063">
    <property type="entry name" value="SAM-dependent_MTases_sf"/>
</dbReference>
<dbReference type="FunCoup" id="A0A2G4YU32">
    <property type="interactions" value="465"/>
</dbReference>
<name>A0A2G4YU32_9PROT</name>
<evidence type="ECO:0000256" key="1">
    <source>
        <dbReference type="ARBA" id="ARBA00022485"/>
    </source>
</evidence>
<evidence type="ECO:0000313" key="7">
    <source>
        <dbReference type="EMBL" id="PHZ85851.1"/>
    </source>
</evidence>
<feature type="binding site" evidence="6">
    <location>
        <position position="305"/>
    </location>
    <ligand>
        <name>S-adenosyl-L-methionine</name>
        <dbReference type="ChEBI" id="CHEBI:59789"/>
    </ligand>
</feature>
<proteinExistence type="inferred from homology"/>
<dbReference type="GO" id="GO:0051539">
    <property type="term" value="F:4 iron, 4 sulfur cluster binding"/>
    <property type="evidence" value="ECO:0007669"/>
    <property type="project" value="UniProtKB-KW"/>
</dbReference>
<protein>
    <submittedName>
        <fullName evidence="7">23S rRNA (Uracil(1939)-C(5))-methyltransferase RlmD</fullName>
    </submittedName>
</protein>
<dbReference type="PANTHER" id="PTHR11061">
    <property type="entry name" value="RNA M5U METHYLTRANSFERASE"/>
    <property type="match status" value="1"/>
</dbReference>
<keyword evidence="1" id="KW-0004">4Fe-4S</keyword>
<evidence type="ECO:0000256" key="5">
    <source>
        <dbReference type="ARBA" id="ARBA00023014"/>
    </source>
</evidence>
<comment type="similarity">
    <text evidence="6">Belongs to the class I-like SAM-binding methyltransferase superfamily. RNA M5U methyltransferase family.</text>
</comment>
<dbReference type="Gene3D" id="2.40.50.1070">
    <property type="match status" value="1"/>
</dbReference>
<dbReference type="InterPro" id="IPR010280">
    <property type="entry name" value="U5_MeTrfase_fam"/>
</dbReference>
<accession>A0A2G4YU32</accession>
<dbReference type="Pfam" id="PF05958">
    <property type="entry name" value="tRNA_U5-meth_tr"/>
    <property type="match status" value="1"/>
</dbReference>
<reference evidence="7 8" key="1">
    <citation type="submission" date="2017-10" db="EMBL/GenBank/DDBJ databases">
        <title>Frigbacter circumglobatus gen. nov. sp. nov., isolated from sediment cultured in situ.</title>
        <authorList>
            <person name="Zhao Z."/>
        </authorList>
    </citation>
    <scope>NUCLEOTIDE SEQUENCE [LARGE SCALE GENOMIC DNA]</scope>
    <source>
        <strain evidence="7 8">ZYL</strain>
    </source>
</reference>
<dbReference type="PROSITE" id="PS51687">
    <property type="entry name" value="SAM_MT_RNA_M5U"/>
    <property type="match status" value="1"/>
</dbReference>
<comment type="caution">
    <text evidence="7">The sequence shown here is derived from an EMBL/GenBank/DDBJ whole genome shotgun (WGS) entry which is preliminary data.</text>
</comment>
<dbReference type="GO" id="GO:0070475">
    <property type="term" value="P:rRNA base methylation"/>
    <property type="evidence" value="ECO:0007669"/>
    <property type="project" value="TreeGrafter"/>
</dbReference>
<keyword evidence="5" id="KW-0411">Iron-sulfur</keyword>
<dbReference type="GO" id="GO:0070041">
    <property type="term" value="F:rRNA (uridine-C5-)-methyltransferase activity"/>
    <property type="evidence" value="ECO:0007669"/>
    <property type="project" value="TreeGrafter"/>
</dbReference>
<keyword evidence="3 6" id="KW-0808">Transferase</keyword>
<evidence type="ECO:0000256" key="4">
    <source>
        <dbReference type="ARBA" id="ARBA00022691"/>
    </source>
</evidence>
<feature type="binding site" evidence="6">
    <location>
        <position position="258"/>
    </location>
    <ligand>
        <name>S-adenosyl-L-methionine</name>
        <dbReference type="ChEBI" id="CHEBI:59789"/>
    </ligand>
</feature>
<sequence>MRVNMTRVKIDHIGARGDGVAETPMGQVFVPFSIDGDDLEVKIQGKQGRIKHIHTPSPHRSPAKCSHFGKCGGCTLQHVDPAYYSRWKQDQIRTALSHRGFDDVTVLSPAISPEGTRRRARLNVIGKGQGQAIVGFSEKASHNLIDITACPVMAPEIENFLAPLRTFLGAQLKPRQKMAVQINLAENGLDIILESAGEPDLDLRMDVAAFAETHDVARICWLDTKLKKTFHEIMCERRKPCVTFGGRQVYIPPGAFLQATKHGEAALTGFMQKAIGDADKVVDIFAGCGTFTIALIGDHAVHAVEGNQDMIGSLKSSAHQMGKIRNLTTEVRDLFLRPLLPHELNKYDAVVLDPPRAGARDQAVEIAGSDVSNVVMISCNPATFARDARVLVDAGFDMGDILPVDQFLYTSHLEVVAHFTR</sequence>
<evidence type="ECO:0000256" key="3">
    <source>
        <dbReference type="ARBA" id="ARBA00022679"/>
    </source>
</evidence>
<keyword evidence="4 6" id="KW-0949">S-adenosyl-L-methionine</keyword>
<organism evidence="7 8">
    <name type="scientific">Paremcibacter congregatus</name>
    <dbReference type="NCBI Taxonomy" id="2043170"/>
    <lineage>
        <taxon>Bacteria</taxon>
        <taxon>Pseudomonadati</taxon>
        <taxon>Pseudomonadota</taxon>
        <taxon>Alphaproteobacteria</taxon>
        <taxon>Emcibacterales</taxon>
        <taxon>Emcibacteraceae</taxon>
        <taxon>Paremcibacter</taxon>
    </lineage>
</organism>
<evidence type="ECO:0000313" key="8">
    <source>
        <dbReference type="Proteomes" id="UP000229730"/>
    </source>
</evidence>
<feature type="binding site" evidence="6">
    <location>
        <position position="353"/>
    </location>
    <ligand>
        <name>S-adenosyl-L-methionine</name>
        <dbReference type="ChEBI" id="CHEBI:59789"/>
    </ligand>
</feature>
<keyword evidence="1" id="KW-0408">Iron</keyword>
<dbReference type="Gene3D" id="3.40.50.150">
    <property type="entry name" value="Vaccinia Virus protein VP39"/>
    <property type="match status" value="1"/>
</dbReference>
<dbReference type="SUPFAM" id="SSF53335">
    <property type="entry name" value="S-adenosyl-L-methionine-dependent methyltransferases"/>
    <property type="match status" value="1"/>
</dbReference>
<dbReference type="InterPro" id="IPR012340">
    <property type="entry name" value="NA-bd_OB-fold"/>
</dbReference>
<dbReference type="Gene3D" id="2.40.50.140">
    <property type="entry name" value="Nucleic acid-binding proteins"/>
    <property type="match status" value="1"/>
</dbReference>
<dbReference type="NCBIfam" id="TIGR00479">
    <property type="entry name" value="rumA"/>
    <property type="match status" value="1"/>
</dbReference>
<dbReference type="Proteomes" id="UP000229730">
    <property type="component" value="Unassembled WGS sequence"/>
</dbReference>
<evidence type="ECO:0000256" key="6">
    <source>
        <dbReference type="PROSITE-ProRule" id="PRU01024"/>
    </source>
</evidence>
<dbReference type="InParanoid" id="A0A2G4YU32"/>
<dbReference type="EMBL" id="PDEM01000009">
    <property type="protein sequence ID" value="PHZ85851.1"/>
    <property type="molecule type" value="Genomic_DNA"/>
</dbReference>
<keyword evidence="8" id="KW-1185">Reference proteome</keyword>
<gene>
    <name evidence="7" type="ORF">CRD36_04010</name>
</gene>
<keyword evidence="2 6" id="KW-0489">Methyltransferase</keyword>
<evidence type="ECO:0000256" key="2">
    <source>
        <dbReference type="ARBA" id="ARBA00022603"/>
    </source>
</evidence>
<feature type="active site" description="Nucleophile" evidence="6">
    <location>
        <position position="379"/>
    </location>
</feature>
<dbReference type="AlphaFoldDB" id="A0A2G4YU32"/>